<proteinExistence type="predicted"/>
<name>A0AAD2YNG4_ACIBA</name>
<sequence length="81" mass="9350">MNIQYVVAECRPSKDEDGYADIVFNDETYIFTSVEQVEDIKQAILLTININRAKPEHKHIVLHHESLKKLIDGINGQEKIE</sequence>
<accession>A0AAD2YNG4</accession>
<dbReference type="AlphaFoldDB" id="A0AAD2YNG4"/>
<dbReference type="RefSeq" id="WP_057047698.1">
    <property type="nucleotide sequence ID" value="NZ_CP169779.1"/>
</dbReference>
<gene>
    <name evidence="1" type="ORF">MKP18_000295</name>
</gene>
<reference evidence="1" key="1">
    <citation type="submission" date="2023-06" db="EMBL/GenBank/DDBJ databases">
        <authorList>
            <consortium name="Clinical and Environmental Microbiology Branch: Whole genome sequencing antimicrobial resistance pathogens in the healthcare setting"/>
        </authorList>
    </citation>
    <scope>NUCLEOTIDE SEQUENCE</scope>
    <source>
        <strain evidence="1">2021GN-00227</strain>
    </source>
</reference>
<evidence type="ECO:0000313" key="1">
    <source>
        <dbReference type="EMBL" id="EKU3566936.1"/>
    </source>
</evidence>
<dbReference type="EMBL" id="ABFEVW030000002">
    <property type="protein sequence ID" value="EMN1070033.1"/>
    <property type="molecule type" value="Genomic_DNA"/>
</dbReference>
<dbReference type="EMBL" id="ABFEVW020000002">
    <property type="protein sequence ID" value="EKU3566936.1"/>
    <property type="molecule type" value="Genomic_DNA"/>
</dbReference>
<protein>
    <submittedName>
        <fullName evidence="1">Uncharacterized protein</fullName>
    </submittedName>
</protein>
<comment type="caution">
    <text evidence="1">The sequence shown here is derived from an EMBL/GenBank/DDBJ whole genome shotgun (WGS) entry which is preliminary data.</text>
</comment>
<organism evidence="1">
    <name type="scientific">Acinetobacter baumannii</name>
    <dbReference type="NCBI Taxonomy" id="470"/>
    <lineage>
        <taxon>Bacteria</taxon>
        <taxon>Pseudomonadati</taxon>
        <taxon>Pseudomonadota</taxon>
        <taxon>Gammaproteobacteria</taxon>
        <taxon>Moraxellales</taxon>
        <taxon>Moraxellaceae</taxon>
        <taxon>Acinetobacter</taxon>
        <taxon>Acinetobacter calcoaceticus/baumannii complex</taxon>
    </lineage>
</organism>